<name>A0A0A6PEI8_9GAMM</name>
<accession>A0A0A6PEI8</accession>
<dbReference type="EMBL" id="JSZA02000114">
    <property type="protein sequence ID" value="KHD09158.1"/>
    <property type="molecule type" value="Genomic_DNA"/>
</dbReference>
<dbReference type="Gene3D" id="3.30.70.1900">
    <property type="match status" value="1"/>
</dbReference>
<dbReference type="Proteomes" id="UP000030428">
    <property type="component" value="Unassembled WGS sequence"/>
</dbReference>
<evidence type="ECO:0000313" key="3">
    <source>
        <dbReference type="Proteomes" id="UP000030428"/>
    </source>
</evidence>
<reference evidence="2 3" key="1">
    <citation type="journal article" date="2016" name="Front. Microbiol.">
        <title>Single-Cell (Meta-)Genomics of a Dimorphic Candidatus Thiomargarita nelsonii Reveals Genomic Plasticity.</title>
        <authorList>
            <person name="Flood B.E."/>
            <person name="Fliss P."/>
            <person name="Jones D.S."/>
            <person name="Dick G.J."/>
            <person name="Jain S."/>
            <person name="Kaster A.K."/>
            <person name="Winkel M."/>
            <person name="Mussmann M."/>
            <person name="Bailey J."/>
        </authorList>
    </citation>
    <scope>NUCLEOTIDE SEQUENCE [LARGE SCALE GENOMIC DNA]</scope>
    <source>
        <strain evidence="2">Hydrate Ridge</strain>
    </source>
</reference>
<organism evidence="2 3">
    <name type="scientific">Candidatus Thiomargarita nelsonii</name>
    <dbReference type="NCBI Taxonomy" id="1003181"/>
    <lineage>
        <taxon>Bacteria</taxon>
        <taxon>Pseudomonadati</taxon>
        <taxon>Pseudomonadota</taxon>
        <taxon>Gammaproteobacteria</taxon>
        <taxon>Thiotrichales</taxon>
        <taxon>Thiotrichaceae</taxon>
        <taxon>Thiomargarita</taxon>
    </lineage>
</organism>
<dbReference type="AlphaFoldDB" id="A0A0A6PEI8"/>
<sequence>MSIKLYIDLPRHRRTAIIRDRDSVANLLTAAMKKYGYQPQDNMPARWGFGVVSKPLNQASKNSKQWLHLVQRVVVGSSHPELAQIIAQIQAKDLREPNQVEGACLDLRMATLYAAPPWIETEAASFYCISPIRVTERHDKQNNYNSYLQTGDKLNQLLNRTMQARFGRQFDLSLIPDSLYVRSCAGKMDAGMAIKTRSNGQQLIIKGLNIPFILTGAAEDLRDAWYSGLGRSTARGFGCLEMQE</sequence>
<keyword evidence="3" id="KW-1185">Reference proteome</keyword>
<comment type="caution">
    <text evidence="2">The sequence shown here is derived from an EMBL/GenBank/DDBJ whole genome shotgun (WGS) entry which is preliminary data.</text>
</comment>
<protein>
    <recommendedName>
        <fullName evidence="1">CRISPR associated protein Cas6 C-terminal domain-containing protein</fullName>
    </recommendedName>
</protein>
<dbReference type="Pfam" id="PF01881">
    <property type="entry name" value="Cas_Cas6_C"/>
    <property type="match status" value="1"/>
</dbReference>
<dbReference type="InterPro" id="IPR049435">
    <property type="entry name" value="Cas_Cas6_C"/>
</dbReference>
<evidence type="ECO:0000259" key="1">
    <source>
        <dbReference type="Pfam" id="PF01881"/>
    </source>
</evidence>
<proteinExistence type="predicted"/>
<gene>
    <name evidence="2" type="ORF">PN36_23350</name>
</gene>
<evidence type="ECO:0000313" key="2">
    <source>
        <dbReference type="EMBL" id="KHD09158.1"/>
    </source>
</evidence>
<feature type="domain" description="CRISPR associated protein Cas6 C-terminal" evidence="1">
    <location>
        <begin position="119"/>
        <end position="242"/>
    </location>
</feature>